<evidence type="ECO:0000313" key="3">
    <source>
        <dbReference type="Proteomes" id="UP000070035"/>
    </source>
</evidence>
<gene>
    <name evidence="2" type="ORF">AKJ44_01355</name>
</gene>
<comment type="caution">
    <text evidence="2">The sequence shown here is derived from an EMBL/GenBank/DDBJ whole genome shotgun (WGS) entry which is preliminary data.</text>
</comment>
<name>A0A133V6R6_9EURY</name>
<dbReference type="Gene3D" id="2.30.30.240">
    <property type="entry name" value="PRC-barrel domain"/>
    <property type="match status" value="1"/>
</dbReference>
<evidence type="ECO:0000259" key="1">
    <source>
        <dbReference type="Pfam" id="PF05239"/>
    </source>
</evidence>
<dbReference type="Proteomes" id="UP000070035">
    <property type="component" value="Unassembled WGS sequence"/>
</dbReference>
<dbReference type="Pfam" id="PF05239">
    <property type="entry name" value="PRC"/>
    <property type="match status" value="1"/>
</dbReference>
<reference evidence="2 3" key="1">
    <citation type="journal article" date="2016" name="Sci. Rep.">
        <title>Metabolic traits of an uncultured archaeal lineage -MSBL1- from brine pools of the Red Sea.</title>
        <authorList>
            <person name="Mwirichia R."/>
            <person name="Alam I."/>
            <person name="Rashid M."/>
            <person name="Vinu M."/>
            <person name="Ba-Alawi W."/>
            <person name="Anthony Kamau A."/>
            <person name="Kamanda Ngugi D."/>
            <person name="Goker M."/>
            <person name="Klenk H.P."/>
            <person name="Bajic V."/>
            <person name="Stingl U."/>
        </authorList>
    </citation>
    <scope>NUCLEOTIDE SEQUENCE [LARGE SCALE GENOMIC DNA]</scope>
    <source>
        <strain evidence="2">SCGC-AAA261F17</strain>
    </source>
</reference>
<dbReference type="InterPro" id="IPR011033">
    <property type="entry name" value="PRC_barrel-like_sf"/>
</dbReference>
<protein>
    <recommendedName>
        <fullName evidence="1">PRC-barrel domain-containing protein</fullName>
    </recommendedName>
</protein>
<dbReference type="PANTHER" id="PTHR38137:SF1">
    <property type="entry name" value="PRC-BARREL DOMAIN-CONTAINING PROTEIN"/>
    <property type="match status" value="1"/>
</dbReference>
<dbReference type="InterPro" id="IPR027275">
    <property type="entry name" value="PRC-brl_dom"/>
</dbReference>
<sequence length="81" mass="9397">MMASEYNGMDIYSDRGNYVGEVREVVLDIDQGKVAGLSIERRGEKHRMIPYENVMAVSDIILVESREHVFHRPEKTKERSK</sequence>
<dbReference type="AlphaFoldDB" id="A0A133V6R6"/>
<dbReference type="PANTHER" id="PTHR38137">
    <property type="entry name" value="PRC-BARREL DOMAIN PROTEIN"/>
    <property type="match status" value="1"/>
</dbReference>
<keyword evidence="3" id="KW-1185">Reference proteome</keyword>
<organism evidence="2 3">
    <name type="scientific">candidate division MSBL1 archaeon SCGC-AAA261F17</name>
    <dbReference type="NCBI Taxonomy" id="1698274"/>
    <lineage>
        <taxon>Archaea</taxon>
        <taxon>Methanobacteriati</taxon>
        <taxon>Methanobacteriota</taxon>
        <taxon>candidate division MSBL1</taxon>
    </lineage>
</organism>
<feature type="domain" description="PRC-barrel" evidence="1">
    <location>
        <begin position="3"/>
        <end position="67"/>
    </location>
</feature>
<evidence type="ECO:0000313" key="2">
    <source>
        <dbReference type="EMBL" id="KXB02127.1"/>
    </source>
</evidence>
<proteinExistence type="predicted"/>
<dbReference type="EMBL" id="LHXY01000012">
    <property type="protein sequence ID" value="KXB02127.1"/>
    <property type="molecule type" value="Genomic_DNA"/>
</dbReference>
<dbReference type="SUPFAM" id="SSF50346">
    <property type="entry name" value="PRC-barrel domain"/>
    <property type="match status" value="1"/>
</dbReference>
<accession>A0A133V6R6</accession>